<protein>
    <submittedName>
        <fullName evidence="2">Uncharacterized protein</fullName>
    </submittedName>
</protein>
<name>A0A2A2M121_9BILA</name>
<keyword evidence="1" id="KW-0472">Membrane</keyword>
<dbReference type="Proteomes" id="UP000218231">
    <property type="component" value="Unassembled WGS sequence"/>
</dbReference>
<gene>
    <name evidence="2" type="ORF">WR25_05771</name>
</gene>
<accession>A0A2A2M121</accession>
<evidence type="ECO:0000256" key="1">
    <source>
        <dbReference type="SAM" id="Phobius"/>
    </source>
</evidence>
<reference evidence="2 3" key="1">
    <citation type="journal article" date="2017" name="Curr. Biol.">
        <title>Genome architecture and evolution of a unichromosomal asexual nematode.</title>
        <authorList>
            <person name="Fradin H."/>
            <person name="Zegar C."/>
            <person name="Gutwein M."/>
            <person name="Lucas J."/>
            <person name="Kovtun M."/>
            <person name="Corcoran D."/>
            <person name="Baugh L.R."/>
            <person name="Kiontke K."/>
            <person name="Gunsalus K."/>
            <person name="Fitch D.H."/>
            <person name="Piano F."/>
        </authorList>
    </citation>
    <scope>NUCLEOTIDE SEQUENCE [LARGE SCALE GENOMIC DNA]</scope>
    <source>
        <strain evidence="2">PF1309</strain>
    </source>
</reference>
<keyword evidence="3" id="KW-1185">Reference proteome</keyword>
<comment type="caution">
    <text evidence="2">The sequence shown here is derived from an EMBL/GenBank/DDBJ whole genome shotgun (WGS) entry which is preliminary data.</text>
</comment>
<dbReference type="EMBL" id="LIAE01006266">
    <property type="protein sequence ID" value="PAV92109.1"/>
    <property type="molecule type" value="Genomic_DNA"/>
</dbReference>
<proteinExistence type="predicted"/>
<keyword evidence="1" id="KW-1133">Transmembrane helix</keyword>
<evidence type="ECO:0000313" key="3">
    <source>
        <dbReference type="Proteomes" id="UP000218231"/>
    </source>
</evidence>
<feature type="transmembrane region" description="Helical" evidence="1">
    <location>
        <begin position="36"/>
        <end position="62"/>
    </location>
</feature>
<dbReference type="AlphaFoldDB" id="A0A2A2M121"/>
<evidence type="ECO:0000313" key="2">
    <source>
        <dbReference type="EMBL" id="PAV92109.1"/>
    </source>
</evidence>
<sequence length="129" mass="13850">MDGESTTNASTANLATSEALENGEGRLAPTGQSNKYIKACCLAAIVIVVMLLIVLFIFYLSANGSLFHFSKDLISSPSGPHGIFRAALITLDLMTSLSCDFYFCPSIEFAACLWKHPIRAKGRIGGDEN</sequence>
<organism evidence="2 3">
    <name type="scientific">Diploscapter pachys</name>
    <dbReference type="NCBI Taxonomy" id="2018661"/>
    <lineage>
        <taxon>Eukaryota</taxon>
        <taxon>Metazoa</taxon>
        <taxon>Ecdysozoa</taxon>
        <taxon>Nematoda</taxon>
        <taxon>Chromadorea</taxon>
        <taxon>Rhabditida</taxon>
        <taxon>Rhabditina</taxon>
        <taxon>Rhabditomorpha</taxon>
        <taxon>Rhabditoidea</taxon>
        <taxon>Rhabditidae</taxon>
        <taxon>Diploscapter</taxon>
    </lineage>
</organism>
<keyword evidence="1" id="KW-0812">Transmembrane</keyword>